<feature type="domain" description="C2H2-type" evidence="4">
    <location>
        <begin position="122"/>
        <end position="149"/>
    </location>
</feature>
<keyword evidence="1" id="KW-0479">Metal-binding</keyword>
<dbReference type="PROSITE" id="PS00028">
    <property type="entry name" value="ZINC_FINGER_C2H2_1"/>
    <property type="match status" value="1"/>
</dbReference>
<feature type="coiled-coil region" evidence="2">
    <location>
        <begin position="304"/>
        <end position="338"/>
    </location>
</feature>
<dbReference type="SMART" id="SM00355">
    <property type="entry name" value="ZnF_C2H2"/>
    <property type="match status" value="3"/>
</dbReference>
<evidence type="ECO:0000313" key="5">
    <source>
        <dbReference type="EMBL" id="CAK1601477.1"/>
    </source>
</evidence>
<organism evidence="5 6">
    <name type="scientific">Parnassius mnemosyne</name>
    <name type="common">clouded apollo</name>
    <dbReference type="NCBI Taxonomy" id="213953"/>
    <lineage>
        <taxon>Eukaryota</taxon>
        <taxon>Metazoa</taxon>
        <taxon>Ecdysozoa</taxon>
        <taxon>Arthropoda</taxon>
        <taxon>Hexapoda</taxon>
        <taxon>Insecta</taxon>
        <taxon>Pterygota</taxon>
        <taxon>Neoptera</taxon>
        <taxon>Endopterygota</taxon>
        <taxon>Lepidoptera</taxon>
        <taxon>Glossata</taxon>
        <taxon>Ditrysia</taxon>
        <taxon>Papilionoidea</taxon>
        <taxon>Papilionidae</taxon>
        <taxon>Parnassiinae</taxon>
        <taxon>Parnassini</taxon>
        <taxon>Parnassius</taxon>
        <taxon>Driopa</taxon>
    </lineage>
</organism>
<dbReference type="InterPro" id="IPR013087">
    <property type="entry name" value="Znf_C2H2_type"/>
</dbReference>
<dbReference type="EMBL" id="CAVLGL010000126">
    <property type="protein sequence ID" value="CAK1601477.1"/>
    <property type="molecule type" value="Genomic_DNA"/>
</dbReference>
<comment type="caution">
    <text evidence="5">The sequence shown here is derived from an EMBL/GenBank/DDBJ whole genome shotgun (WGS) entry which is preliminary data.</text>
</comment>
<dbReference type="GO" id="GO:0008270">
    <property type="term" value="F:zinc ion binding"/>
    <property type="evidence" value="ECO:0007669"/>
    <property type="project" value="UniProtKB-KW"/>
</dbReference>
<dbReference type="Proteomes" id="UP001314205">
    <property type="component" value="Unassembled WGS sequence"/>
</dbReference>
<feature type="domain" description="C2H2-type" evidence="4">
    <location>
        <begin position="15"/>
        <end position="43"/>
    </location>
</feature>
<evidence type="ECO:0000256" key="2">
    <source>
        <dbReference type="SAM" id="Coils"/>
    </source>
</evidence>
<protein>
    <recommendedName>
        <fullName evidence="4">C2H2-type domain-containing protein</fullName>
    </recommendedName>
</protein>
<keyword evidence="6" id="KW-1185">Reference proteome</keyword>
<reference evidence="5 6" key="1">
    <citation type="submission" date="2023-11" db="EMBL/GenBank/DDBJ databases">
        <authorList>
            <person name="Hedman E."/>
            <person name="Englund M."/>
            <person name="Stromberg M."/>
            <person name="Nyberg Akerstrom W."/>
            <person name="Nylinder S."/>
            <person name="Jareborg N."/>
            <person name="Kallberg Y."/>
            <person name="Kronander E."/>
        </authorList>
    </citation>
    <scope>NUCLEOTIDE SEQUENCE [LARGE SCALE GENOMIC DNA]</scope>
</reference>
<dbReference type="PANTHER" id="PTHR46601:SF2">
    <property type="entry name" value="UBIQUITIN-LIKE PROTEASE FAMILY PROFILE DOMAIN-CONTAINING PROTEIN"/>
    <property type="match status" value="1"/>
</dbReference>
<evidence type="ECO:0000313" key="6">
    <source>
        <dbReference type="Proteomes" id="UP001314205"/>
    </source>
</evidence>
<dbReference type="PANTHER" id="PTHR46601">
    <property type="entry name" value="ULP_PROTEASE DOMAIN-CONTAINING PROTEIN"/>
    <property type="match status" value="1"/>
</dbReference>
<feature type="region of interest" description="Disordered" evidence="3">
    <location>
        <begin position="926"/>
        <end position="947"/>
    </location>
</feature>
<keyword evidence="2" id="KW-0175">Coiled coil</keyword>
<dbReference type="Gene3D" id="3.30.160.60">
    <property type="entry name" value="Classic Zinc Finger"/>
    <property type="match status" value="1"/>
</dbReference>
<dbReference type="AlphaFoldDB" id="A0AAV1M4E5"/>
<feature type="region of interest" description="Disordered" evidence="3">
    <location>
        <begin position="263"/>
        <end position="304"/>
    </location>
</feature>
<feature type="compositionally biased region" description="Basic residues" evidence="3">
    <location>
        <begin position="291"/>
        <end position="304"/>
    </location>
</feature>
<gene>
    <name evidence="5" type="ORF">PARMNEM_LOCUS20107</name>
</gene>
<name>A0AAV1M4E5_9NEOP</name>
<evidence type="ECO:0000256" key="3">
    <source>
        <dbReference type="SAM" id="MobiDB-lite"/>
    </source>
</evidence>
<dbReference type="PROSITE" id="PS50157">
    <property type="entry name" value="ZINC_FINGER_C2H2_2"/>
    <property type="match status" value="2"/>
</dbReference>
<proteinExistence type="predicted"/>
<sequence length="1043" mass="120357">MLKKKTSGTSTKYIFECDGCSKKFSTKDILAKHISYSHKTQKNSDSTAVRTQVVLTPVPQQTEIFNCDICEFKTSQKRSMLAHLKAHVAKQMYCCNNCEYKCIRKIRTQVEQAPVPQQTEIFNCDICEFKTSQKRSILAHLKVHVAKQMYCCNNCEYKCIRKINMPLTAAERQRRYKEKLKLNSEKYEEYKTKKRVNYHTKKRLIKDLTPQEKYNARTIWRLRKKNLRQNRKNLNHLLDITPPSSSSILIAGADAMIAHDAFQNSPHQNDDDTDISGINSPQNMLLDKNVSRKSRGQQKIRRDRSKLYRENLKLREENEKLKQKYEKYKKRCQRNKHETMEKDNADKTTKYIKLSGAIKERYQKTKKHKDKKILKDIFECIDDCEKKVMVEESLGITGKIRTSLKVKSNTTELMKIVETFYLRDVSRPTAGKKETITRQGQKLQKRFLLETMKNLYKTFKAENPNTKCSYYYFTKNKPFYVVKPSVSGREMCLCKMHTNPVYKARALKNKGIINNDSMSHLIAATVCNPKEQACMYGTCNQCCSFKISSDVDKDTDKIQWKEWVRVEEAYEKDGKRFKAFKNIKKDKEGTSKALLAAFNEELKLLKKHVYNMKVQFINFRQAIENLQQTEVVIVADFSENYCLSSNTNHQPAAIWAHLSPVLKDIRSSYPDISTVHFFTDGPFSQYRQKQNFYLGSTALFDHGFKAMTWSFFEAGHGKGPADGIGGYLKRSADDLVARGKDISCTDNFYYVLKDVSKIKLYLIASKDIEAIAKQLPSKIQPLPGTKNVHQIFTTGRGQLKYRILSCFCSRGFCECLAPKAYRSVPLVTEIVTTDRDNNQAEVEAVNAKNNGVVSGSYANEKSVDKNMPCSSKTCEVPISSEEDLPLSHYKVSAEKSPLKEIELIELSQAHNKNWYQFVYKTPETSDDEPVMTSLKPKSSTAQLNKNKGNQEVRQGDFLLVNVHATKGKLFKYACVVDDLHEDGEIRVTFLRSVNKKNTFRLEKSDVADIDYTDIIEILAEPIITTKRGQQYYIFEYDVHVLEK</sequence>
<evidence type="ECO:0000256" key="1">
    <source>
        <dbReference type="PROSITE-ProRule" id="PRU00042"/>
    </source>
</evidence>
<accession>A0AAV1M4E5</accession>
<keyword evidence="1" id="KW-0863">Zinc-finger</keyword>
<evidence type="ECO:0000259" key="4">
    <source>
        <dbReference type="PROSITE" id="PS50157"/>
    </source>
</evidence>
<keyword evidence="1" id="KW-0862">Zinc</keyword>
<feature type="compositionally biased region" description="Polar residues" evidence="3">
    <location>
        <begin position="935"/>
        <end position="947"/>
    </location>
</feature>